<dbReference type="EMBL" id="LAZR01004414">
    <property type="protein sequence ID" value="KKN08822.1"/>
    <property type="molecule type" value="Genomic_DNA"/>
</dbReference>
<proteinExistence type="predicted"/>
<evidence type="ECO:0000313" key="2">
    <source>
        <dbReference type="EMBL" id="KKN08822.1"/>
    </source>
</evidence>
<name>A0A0F9NA80_9ZZZZ</name>
<protein>
    <submittedName>
        <fullName evidence="2">Uncharacterized protein</fullName>
    </submittedName>
</protein>
<dbReference type="AlphaFoldDB" id="A0A0F9NA80"/>
<comment type="caution">
    <text evidence="2">The sequence shown here is derived from an EMBL/GenBank/DDBJ whole genome shotgun (WGS) entry which is preliminary data.</text>
</comment>
<sequence>MTQAAEQCREYIEAKYLGVRISRLACRDTTKGDISQHSAYDGYDSNALDIMGVVGGTWDENVALIQEIVDDLNTHLEEWSIRKILWQVAKHYGHAHIDYYPMITIHKWCGGPETPTWRLSNGETVTTRDPAPENGPYDGSDTMPADPYDPPDSWAREDWTWAENAHIMTEDSDPHKTVTKQEMAAFLRRTVRHIDKGGHA</sequence>
<feature type="region of interest" description="Disordered" evidence="1">
    <location>
        <begin position="122"/>
        <end position="150"/>
    </location>
</feature>
<organism evidence="2">
    <name type="scientific">marine sediment metagenome</name>
    <dbReference type="NCBI Taxonomy" id="412755"/>
    <lineage>
        <taxon>unclassified sequences</taxon>
        <taxon>metagenomes</taxon>
        <taxon>ecological metagenomes</taxon>
    </lineage>
</organism>
<evidence type="ECO:0000256" key="1">
    <source>
        <dbReference type="SAM" id="MobiDB-lite"/>
    </source>
</evidence>
<reference evidence="2" key="1">
    <citation type="journal article" date="2015" name="Nature">
        <title>Complex archaea that bridge the gap between prokaryotes and eukaryotes.</title>
        <authorList>
            <person name="Spang A."/>
            <person name="Saw J.H."/>
            <person name="Jorgensen S.L."/>
            <person name="Zaremba-Niedzwiedzka K."/>
            <person name="Martijn J."/>
            <person name="Lind A.E."/>
            <person name="van Eijk R."/>
            <person name="Schleper C."/>
            <person name="Guy L."/>
            <person name="Ettema T.J."/>
        </authorList>
    </citation>
    <scope>NUCLEOTIDE SEQUENCE</scope>
</reference>
<accession>A0A0F9NA80</accession>
<gene>
    <name evidence="2" type="ORF">LCGC14_1052910</name>
</gene>